<evidence type="ECO:0000256" key="2">
    <source>
        <dbReference type="ARBA" id="ARBA00023125"/>
    </source>
</evidence>
<evidence type="ECO:0000313" key="7">
    <source>
        <dbReference type="Proteomes" id="UP000245474"/>
    </source>
</evidence>
<feature type="domain" description="HTH araC/xylS-type" evidence="5">
    <location>
        <begin position="61"/>
        <end position="159"/>
    </location>
</feature>
<gene>
    <name evidence="6" type="ORF">DEM34_08260</name>
</gene>
<dbReference type="AlphaFoldDB" id="A0A2U2N2S7"/>
<dbReference type="Gene3D" id="1.10.10.60">
    <property type="entry name" value="Homeodomain-like"/>
    <property type="match status" value="2"/>
</dbReference>
<dbReference type="PANTHER" id="PTHR46796">
    <property type="entry name" value="HTH-TYPE TRANSCRIPTIONAL ACTIVATOR RHAS-RELATED"/>
    <property type="match status" value="1"/>
</dbReference>
<name>A0A2U2N2S7_9GAMM</name>
<keyword evidence="3" id="KW-0804">Transcription</keyword>
<evidence type="ECO:0000256" key="1">
    <source>
        <dbReference type="ARBA" id="ARBA00023015"/>
    </source>
</evidence>
<dbReference type="PROSITE" id="PS01124">
    <property type="entry name" value="HTH_ARAC_FAMILY_2"/>
    <property type="match status" value="1"/>
</dbReference>
<keyword evidence="2" id="KW-0238">DNA-binding</keyword>
<dbReference type="InterPro" id="IPR018060">
    <property type="entry name" value="HTH_AraC"/>
</dbReference>
<evidence type="ECO:0000259" key="5">
    <source>
        <dbReference type="PROSITE" id="PS01124"/>
    </source>
</evidence>
<dbReference type="Pfam" id="PF12833">
    <property type="entry name" value="HTH_18"/>
    <property type="match status" value="1"/>
</dbReference>
<evidence type="ECO:0000256" key="3">
    <source>
        <dbReference type="ARBA" id="ARBA00023163"/>
    </source>
</evidence>
<dbReference type="GO" id="GO:0003700">
    <property type="term" value="F:DNA-binding transcription factor activity"/>
    <property type="evidence" value="ECO:0007669"/>
    <property type="project" value="InterPro"/>
</dbReference>
<dbReference type="Proteomes" id="UP000245474">
    <property type="component" value="Unassembled WGS sequence"/>
</dbReference>
<reference evidence="6 7" key="1">
    <citation type="submission" date="2018-05" db="EMBL/GenBank/DDBJ databases">
        <title>Spiribacter halobius sp. nov., a moderately halophilic bacterium isolated from marine solar saltern.</title>
        <authorList>
            <person name="Zheng W.-S."/>
            <person name="Lu D.-C."/>
            <person name="Du Z.-J."/>
        </authorList>
    </citation>
    <scope>NUCLEOTIDE SEQUENCE [LARGE SCALE GENOMIC DNA]</scope>
    <source>
        <strain evidence="6 7">E85</strain>
    </source>
</reference>
<comment type="caution">
    <text evidence="6">The sequence shown here is derived from an EMBL/GenBank/DDBJ whole genome shotgun (WGS) entry which is preliminary data.</text>
</comment>
<keyword evidence="1" id="KW-0805">Transcription regulation</keyword>
<accession>A0A2U2N2S7</accession>
<feature type="region of interest" description="Disordered" evidence="4">
    <location>
        <begin position="153"/>
        <end position="179"/>
    </location>
</feature>
<keyword evidence="7" id="KW-1185">Reference proteome</keyword>
<dbReference type="InterPro" id="IPR009057">
    <property type="entry name" value="Homeodomain-like_sf"/>
</dbReference>
<evidence type="ECO:0000256" key="4">
    <source>
        <dbReference type="SAM" id="MobiDB-lite"/>
    </source>
</evidence>
<dbReference type="EMBL" id="QFFI01000010">
    <property type="protein sequence ID" value="PWG63541.1"/>
    <property type="molecule type" value="Genomic_DNA"/>
</dbReference>
<dbReference type="GO" id="GO:0043565">
    <property type="term" value="F:sequence-specific DNA binding"/>
    <property type="evidence" value="ECO:0007669"/>
    <property type="project" value="InterPro"/>
</dbReference>
<organism evidence="6 7">
    <name type="scientific">Sediminicurvatus halobius</name>
    <dbReference type="NCBI Taxonomy" id="2182432"/>
    <lineage>
        <taxon>Bacteria</taxon>
        <taxon>Pseudomonadati</taxon>
        <taxon>Pseudomonadota</taxon>
        <taxon>Gammaproteobacteria</taxon>
        <taxon>Chromatiales</taxon>
        <taxon>Ectothiorhodospiraceae</taxon>
        <taxon>Sediminicurvatus</taxon>
    </lineage>
</organism>
<protein>
    <recommendedName>
        <fullName evidence="5">HTH araC/xylS-type domain-containing protein</fullName>
    </recommendedName>
</protein>
<dbReference type="InterPro" id="IPR050204">
    <property type="entry name" value="AraC_XylS_family_regulators"/>
</dbReference>
<dbReference type="SUPFAM" id="SSF46689">
    <property type="entry name" value="Homeodomain-like"/>
    <property type="match status" value="2"/>
</dbReference>
<evidence type="ECO:0000313" key="6">
    <source>
        <dbReference type="EMBL" id="PWG63541.1"/>
    </source>
</evidence>
<dbReference type="SMART" id="SM00342">
    <property type="entry name" value="HTH_ARAC"/>
    <property type="match status" value="1"/>
</dbReference>
<sequence length="179" mass="19356">MRRWIHGAGIPARAPAAGCGAAGGRETRSGRKAAMERPVHIITTDDSGASARRALSGPERALLRDHVQGNLCEPLLVAELAALVGLDRYRFHRAFRRAFGVPPYRYVLACRVAEACRLIEAGTMPLCEITYEVGFSSQSHMTTVFKRLTGRTPGRYRAERGGSPANRDGGSRNGVARPG</sequence>
<proteinExistence type="predicted"/>